<reference evidence="2 3" key="1">
    <citation type="submission" date="2023-11" db="EMBL/GenBank/DDBJ databases">
        <title>Paucibacter sp. nov., isolated from fresh soil in Korea.</title>
        <authorList>
            <person name="Le N.T.T."/>
        </authorList>
    </citation>
    <scope>NUCLEOTIDE SEQUENCE [LARGE SCALE GENOMIC DNA]</scope>
    <source>
        <strain evidence="2 3">R3-3</strain>
    </source>
</reference>
<dbReference type="RefSeq" id="WP_320421254.1">
    <property type="nucleotide sequence ID" value="NZ_JAXCLA010000001.1"/>
</dbReference>
<dbReference type="Proteomes" id="UP001285263">
    <property type="component" value="Unassembled WGS sequence"/>
</dbReference>
<feature type="domain" description="FecR protein" evidence="1">
    <location>
        <begin position="122"/>
        <end position="213"/>
    </location>
</feature>
<dbReference type="PANTHER" id="PTHR30273">
    <property type="entry name" value="PERIPLASMIC SIGNAL SENSOR AND SIGMA FACTOR ACTIVATOR FECR-RELATED"/>
    <property type="match status" value="1"/>
</dbReference>
<accession>A0ABU5DAS1</accession>
<name>A0ABU5DAS1_9BURK</name>
<dbReference type="EMBL" id="JAXCLA010000001">
    <property type="protein sequence ID" value="MDY0743376.1"/>
    <property type="molecule type" value="Genomic_DNA"/>
</dbReference>
<dbReference type="InterPro" id="IPR006860">
    <property type="entry name" value="FecR"/>
</dbReference>
<proteinExistence type="predicted"/>
<evidence type="ECO:0000259" key="1">
    <source>
        <dbReference type="Pfam" id="PF04773"/>
    </source>
</evidence>
<dbReference type="PIRSF" id="PIRSF018266">
    <property type="entry name" value="FecR"/>
    <property type="match status" value="1"/>
</dbReference>
<comment type="caution">
    <text evidence="2">The sequence shown here is derived from an EMBL/GenBank/DDBJ whole genome shotgun (WGS) entry which is preliminary data.</text>
</comment>
<dbReference type="Gene3D" id="2.60.120.1440">
    <property type="match status" value="1"/>
</dbReference>
<dbReference type="Gene3D" id="3.55.50.30">
    <property type="match status" value="1"/>
</dbReference>
<organism evidence="2 3">
    <name type="scientific">Roseateles agri</name>
    <dbReference type="NCBI Taxonomy" id="3098619"/>
    <lineage>
        <taxon>Bacteria</taxon>
        <taxon>Pseudomonadati</taxon>
        <taxon>Pseudomonadota</taxon>
        <taxon>Betaproteobacteria</taxon>
        <taxon>Burkholderiales</taxon>
        <taxon>Sphaerotilaceae</taxon>
        <taxon>Roseateles</taxon>
    </lineage>
</organism>
<evidence type="ECO:0000313" key="3">
    <source>
        <dbReference type="Proteomes" id="UP001285263"/>
    </source>
</evidence>
<dbReference type="PANTHER" id="PTHR30273:SF2">
    <property type="entry name" value="PROTEIN FECR"/>
    <property type="match status" value="1"/>
</dbReference>
<dbReference type="Pfam" id="PF04773">
    <property type="entry name" value="FecR"/>
    <property type="match status" value="1"/>
</dbReference>
<evidence type="ECO:0000313" key="2">
    <source>
        <dbReference type="EMBL" id="MDY0743376.1"/>
    </source>
</evidence>
<gene>
    <name evidence="2" type="ORF">SNE35_02620</name>
</gene>
<protein>
    <submittedName>
        <fullName evidence="2">FecR domain-containing protein</fullName>
    </submittedName>
</protein>
<dbReference type="InterPro" id="IPR012373">
    <property type="entry name" value="Ferrdict_sens_TM"/>
</dbReference>
<keyword evidence="3" id="KW-1185">Reference proteome</keyword>
<sequence length="331" mass="36377">MKNEELKAIEARAADWIAERDRSDGHLPAERQAELQRWLAESTAHRVAFLRLDQTWQRADRLRALKPAKAPEAASRPTRIGGWHWMVQPTLKRAAAGLSLAVLTLIIASAFRPQQRQDTVNYATARGQRQSIKLADGSQLTLNTATQLRTAVTPRARQVWLESGEAFFDIAHDAQRPFVIHAGKQTVTVLGTKFSLFREGDRLNVTVLEGRVQVQGEDQGQATVLTRDHAALADAGNVLVTLQSPQQVNASLGWLQGKLVFNEVSLAEAARQFNRYGIKQLVIKDEAAARIGIGGVFDAGNVEAFARLLHAGFGLEVRVSGDEIQVSTPTT</sequence>